<protein>
    <submittedName>
        <fullName evidence="1">Uncharacterized protein</fullName>
    </submittedName>
</protein>
<organism evidence="1 2">
    <name type="scientific">Cohnella faecalis</name>
    <dbReference type="NCBI Taxonomy" id="2315694"/>
    <lineage>
        <taxon>Bacteria</taxon>
        <taxon>Bacillati</taxon>
        <taxon>Bacillota</taxon>
        <taxon>Bacilli</taxon>
        <taxon>Bacillales</taxon>
        <taxon>Paenibacillaceae</taxon>
        <taxon>Cohnella</taxon>
    </lineage>
</organism>
<keyword evidence="2" id="KW-1185">Reference proteome</keyword>
<proteinExistence type="predicted"/>
<sequence>MCKESFWERFGRVILFQNVAKKAVKLVPDWSYRTLFRPLLFRLPARAARSLALGLFGAVGRMPGGAVVIKTLGHQEPSPLLETGWSATPVGLSGIVDPAGVARRGLARLGFGFMEIGPVTALPVESRQPIGLDAAAEQLWFPEPYENEGFNRVMAKLANPGHSLPQYVRVAPMPGLEPERTEPLTLLMMQELIFAGAAGFYVDALPPGWDLESSGRALSGVADWMEQREAELRRPLFLHVAPDIEGNGLSGFCKR</sequence>
<comment type="caution">
    <text evidence="1">The sequence shown here is derived from an EMBL/GenBank/DDBJ whole genome shotgun (WGS) entry which is preliminary data.</text>
</comment>
<dbReference type="EMBL" id="QXJM01000039">
    <property type="protein sequence ID" value="RIE01889.1"/>
    <property type="molecule type" value="Genomic_DNA"/>
</dbReference>
<evidence type="ECO:0000313" key="1">
    <source>
        <dbReference type="EMBL" id="RIE01889.1"/>
    </source>
</evidence>
<dbReference type="InterPro" id="IPR013785">
    <property type="entry name" value="Aldolase_TIM"/>
</dbReference>
<dbReference type="Gene3D" id="3.20.20.70">
    <property type="entry name" value="Aldolase class I"/>
    <property type="match status" value="1"/>
</dbReference>
<dbReference type="SUPFAM" id="SSF51395">
    <property type="entry name" value="FMN-linked oxidoreductases"/>
    <property type="match status" value="1"/>
</dbReference>
<gene>
    <name evidence="1" type="ORF">D3H35_14000</name>
</gene>
<name>A0A398CKY6_9BACL</name>
<accession>A0A398CKY6</accession>
<evidence type="ECO:0000313" key="2">
    <source>
        <dbReference type="Proteomes" id="UP000266340"/>
    </source>
</evidence>
<reference evidence="1 2" key="1">
    <citation type="submission" date="2018-09" db="EMBL/GenBank/DDBJ databases">
        <title>Cohnella cavernae sp. nov., isolated from a karst cave.</title>
        <authorList>
            <person name="Zhu H."/>
        </authorList>
    </citation>
    <scope>NUCLEOTIDE SEQUENCE [LARGE SCALE GENOMIC DNA]</scope>
    <source>
        <strain evidence="1 2">K2E09-144</strain>
    </source>
</reference>
<dbReference type="AlphaFoldDB" id="A0A398CKY6"/>
<dbReference type="Proteomes" id="UP000266340">
    <property type="component" value="Unassembled WGS sequence"/>
</dbReference>